<feature type="compositionally biased region" description="Low complexity" evidence="2">
    <location>
        <begin position="458"/>
        <end position="473"/>
    </location>
</feature>
<feature type="compositionally biased region" description="Low complexity" evidence="2">
    <location>
        <begin position="394"/>
        <end position="420"/>
    </location>
</feature>
<dbReference type="InterPro" id="IPR032640">
    <property type="entry name" value="AMPK1_CBM"/>
</dbReference>
<dbReference type="PANTHER" id="PTHR10343:SF84">
    <property type="entry name" value="5'-AMP-ACTIVATED PROTEIN KINASE SUBUNIT BETA-1"/>
    <property type="match status" value="1"/>
</dbReference>
<dbReference type="AlphaFoldDB" id="A0A0P1BK92"/>
<sequence length="509" mass="49297">MSAPTTFSWKSGPQAVQVAGSWDSFASKKDLKKQADGSFETSLDLPATTKFTYKYIVDGSWQISPLEPTEDDGQGNVNNFLTTTKAQLQPQSPAPFDNSVPNTPLPKSDPADPKAPQAGAADLTKQNSLGGVAAAAAGGIAGASAGAAGIAAAFVGAATGEKSDKATDEQQKTADQAVKQAASGAAAVKEQATSAVKSTPQGAQGVLAAASASVADALGTVVGQDVLRGNPQSVPTTPAPETAPKGLEYAGAGAPAPVSALGKTPTADELSKLAQSEGKNPADAGAAAIASQVFNATDAVPAGASTTNAQPAHAPLGTTTGVSRTDREPALATGNTGLAAAAAGGAAGTATSSKGTSGLAAAEKKDLNGTTSKAESVAPHAGSSGLAAAQPVNGAPATPKKASSAAAADAAATGTPASAKKGSRFSTIGRRKSAVPSEGAANGAGAASSEPVPPLPVSTSTGSNLNGSTAGSNPATPDRKRKQSIFGKLKSALSSPSGKSTHAQSGSTS</sequence>
<name>A0A0P1BK92_9BASI</name>
<feature type="compositionally biased region" description="Polar residues" evidence="2">
    <location>
        <begin position="75"/>
        <end position="91"/>
    </location>
</feature>
<evidence type="ECO:0000259" key="3">
    <source>
        <dbReference type="Pfam" id="PF16561"/>
    </source>
</evidence>
<evidence type="ECO:0000313" key="4">
    <source>
        <dbReference type="EMBL" id="CEH16227.1"/>
    </source>
</evidence>
<dbReference type="OrthoDB" id="5873279at2759"/>
<dbReference type="InterPro" id="IPR013783">
    <property type="entry name" value="Ig-like_fold"/>
</dbReference>
<dbReference type="Gene3D" id="2.60.40.10">
    <property type="entry name" value="Immunoglobulins"/>
    <property type="match status" value="1"/>
</dbReference>
<feature type="compositionally biased region" description="Low complexity" evidence="2">
    <location>
        <begin position="346"/>
        <end position="361"/>
    </location>
</feature>
<dbReference type="GO" id="GO:0005634">
    <property type="term" value="C:nucleus"/>
    <property type="evidence" value="ECO:0007669"/>
    <property type="project" value="TreeGrafter"/>
</dbReference>
<dbReference type="Pfam" id="PF16561">
    <property type="entry name" value="AMPK1_CBM"/>
    <property type="match status" value="1"/>
</dbReference>
<feature type="region of interest" description="Disordered" evidence="2">
    <location>
        <begin position="228"/>
        <end position="279"/>
    </location>
</feature>
<dbReference type="InterPro" id="IPR050827">
    <property type="entry name" value="CRP1_MDG1_kinase"/>
</dbReference>
<dbReference type="EMBL" id="CCYA01000278">
    <property type="protein sequence ID" value="CEH16227.1"/>
    <property type="molecule type" value="Genomic_DNA"/>
</dbReference>
<dbReference type="CDD" id="cd02859">
    <property type="entry name" value="E_set_AMPKbeta_like_N"/>
    <property type="match status" value="1"/>
</dbReference>
<feature type="region of interest" description="Disordered" evidence="2">
    <location>
        <begin position="63"/>
        <end position="119"/>
    </location>
</feature>
<dbReference type="InterPro" id="IPR014756">
    <property type="entry name" value="Ig_E-set"/>
</dbReference>
<dbReference type="SUPFAM" id="SSF81296">
    <property type="entry name" value="E set domains"/>
    <property type="match status" value="1"/>
</dbReference>
<feature type="region of interest" description="Disordered" evidence="2">
    <location>
        <begin position="302"/>
        <end position="329"/>
    </location>
</feature>
<accession>A0A0P1BK92</accession>
<keyword evidence="4" id="KW-0418">Kinase</keyword>
<evidence type="ECO:0000256" key="2">
    <source>
        <dbReference type="SAM" id="MobiDB-lite"/>
    </source>
</evidence>
<comment type="similarity">
    <text evidence="1">Belongs to the 5'-AMP-activated protein kinase beta subunit family.</text>
</comment>
<dbReference type="Proteomes" id="UP000054845">
    <property type="component" value="Unassembled WGS sequence"/>
</dbReference>
<reference evidence="4 5" key="1">
    <citation type="submission" date="2014-09" db="EMBL/GenBank/DDBJ databases">
        <authorList>
            <person name="Magalhaes I.L.F."/>
            <person name="Oliveira U."/>
            <person name="Santos F.R."/>
            <person name="Vidigal T.H.D.A."/>
            <person name="Brescovit A.D."/>
            <person name="Santos A.J."/>
        </authorList>
    </citation>
    <scope>NUCLEOTIDE SEQUENCE [LARGE SCALE GENOMIC DNA]</scope>
</reference>
<dbReference type="GO" id="GO:0007165">
    <property type="term" value="P:signal transduction"/>
    <property type="evidence" value="ECO:0007669"/>
    <property type="project" value="TreeGrafter"/>
</dbReference>
<feature type="compositionally biased region" description="Low complexity" evidence="2">
    <location>
        <begin position="437"/>
        <end position="450"/>
    </location>
</feature>
<dbReference type="GO" id="GO:0005737">
    <property type="term" value="C:cytoplasm"/>
    <property type="evidence" value="ECO:0007669"/>
    <property type="project" value="TreeGrafter"/>
</dbReference>
<dbReference type="GO" id="GO:0016301">
    <property type="term" value="F:kinase activity"/>
    <property type="evidence" value="ECO:0007669"/>
    <property type="project" value="UniProtKB-KW"/>
</dbReference>
<evidence type="ECO:0000256" key="1">
    <source>
        <dbReference type="ARBA" id="ARBA00010926"/>
    </source>
</evidence>
<feature type="region of interest" description="Disordered" evidence="2">
    <location>
        <begin position="346"/>
        <end position="509"/>
    </location>
</feature>
<keyword evidence="5" id="KW-1185">Reference proteome</keyword>
<evidence type="ECO:0000313" key="5">
    <source>
        <dbReference type="Proteomes" id="UP000054845"/>
    </source>
</evidence>
<proteinExistence type="inferred from homology"/>
<protein>
    <submittedName>
        <fullName evidence="4">Protein involved in Snf1 protein kinase complex assembly</fullName>
    </submittedName>
</protein>
<dbReference type="STRING" id="401625.A0A0P1BK92"/>
<feature type="domain" description="AMP-activated protein kinase glycogen-binding" evidence="3">
    <location>
        <begin position="4"/>
        <end position="86"/>
    </location>
</feature>
<keyword evidence="4" id="KW-0808">Transferase</keyword>
<dbReference type="GO" id="GO:0031588">
    <property type="term" value="C:nucleotide-activated protein kinase complex"/>
    <property type="evidence" value="ECO:0007669"/>
    <property type="project" value="TreeGrafter"/>
</dbReference>
<dbReference type="PANTHER" id="PTHR10343">
    <property type="entry name" value="5'-AMP-ACTIVATED PROTEIN KINASE , BETA SUBUNIT"/>
    <property type="match status" value="1"/>
</dbReference>
<organism evidence="4 5">
    <name type="scientific">Ceraceosorus bombacis</name>
    <dbReference type="NCBI Taxonomy" id="401625"/>
    <lineage>
        <taxon>Eukaryota</taxon>
        <taxon>Fungi</taxon>
        <taxon>Dikarya</taxon>
        <taxon>Basidiomycota</taxon>
        <taxon>Ustilaginomycotina</taxon>
        <taxon>Exobasidiomycetes</taxon>
        <taxon>Ceraceosorales</taxon>
        <taxon>Ceraceosoraceae</taxon>
        <taxon>Ceraceosorus</taxon>
    </lineage>
</organism>
<feature type="compositionally biased region" description="Polar residues" evidence="2">
    <location>
        <begin position="492"/>
        <end position="509"/>
    </location>
</feature>
<dbReference type="GO" id="GO:0019901">
    <property type="term" value="F:protein kinase binding"/>
    <property type="evidence" value="ECO:0007669"/>
    <property type="project" value="TreeGrafter"/>
</dbReference>